<dbReference type="Proteomes" id="UP000294911">
    <property type="component" value="Unassembled WGS sequence"/>
</dbReference>
<reference evidence="2 3" key="1">
    <citation type="submission" date="2019-03" db="EMBL/GenBank/DDBJ databases">
        <title>Genomic Encyclopedia of Type Strains, Phase IV (KMG-IV): sequencing the most valuable type-strain genomes for metagenomic binning, comparative biology and taxonomic classification.</title>
        <authorList>
            <person name="Goeker M."/>
        </authorList>
    </citation>
    <scope>NUCLEOTIDE SEQUENCE [LARGE SCALE GENOMIC DNA]</scope>
    <source>
        <strain evidence="2 3">DSM 45765</strain>
    </source>
</reference>
<dbReference type="OrthoDB" id="4164470at2"/>
<sequence length="279" mass="31015">MTEEDSNTLVEFSERMDSERAQRGFDRLHANVFTCIENEFRCPAKPSDVLLHAGALGNGAPAEAIDARQARRILSDPATESAISDAILSTLLRRVQREPRAWQRIALWVMLPGLKAITGRLYRAWRTDLDDVRADVIVGFFEAMRRTSPDRHALGAKLWWTTFRIARNACAQAIHEKAYADVELVATQSAYDHSVESSTGPVAADVIDIADHPAAYGRVEGERLGAIAKRHGLRESIRKQRRSPVRSLDYRWRPGRVRGAPSDRGYAVSARGNGEGDAA</sequence>
<name>A0A4R2QID3_9PSEU</name>
<dbReference type="AlphaFoldDB" id="A0A4R2QID3"/>
<feature type="region of interest" description="Disordered" evidence="1">
    <location>
        <begin position="253"/>
        <end position="279"/>
    </location>
</feature>
<dbReference type="RefSeq" id="WP_132878809.1">
    <property type="nucleotide sequence ID" value="NZ_SLXQ01000010.1"/>
</dbReference>
<dbReference type="EMBL" id="SLXQ01000010">
    <property type="protein sequence ID" value="TCP48529.1"/>
    <property type="molecule type" value="Genomic_DNA"/>
</dbReference>
<evidence type="ECO:0000256" key="1">
    <source>
        <dbReference type="SAM" id="MobiDB-lite"/>
    </source>
</evidence>
<evidence type="ECO:0000313" key="2">
    <source>
        <dbReference type="EMBL" id="TCP48529.1"/>
    </source>
</evidence>
<accession>A0A4R2QID3</accession>
<evidence type="ECO:0000313" key="3">
    <source>
        <dbReference type="Proteomes" id="UP000294911"/>
    </source>
</evidence>
<keyword evidence="3" id="KW-1185">Reference proteome</keyword>
<comment type="caution">
    <text evidence="2">The sequence shown here is derived from an EMBL/GenBank/DDBJ whole genome shotgun (WGS) entry which is preliminary data.</text>
</comment>
<gene>
    <name evidence="2" type="ORF">EV191_11086</name>
</gene>
<protein>
    <submittedName>
        <fullName evidence="2">Uncharacterized protein</fullName>
    </submittedName>
</protein>
<proteinExistence type="predicted"/>
<organism evidence="2 3">
    <name type="scientific">Tamaricihabitans halophyticus</name>
    <dbReference type="NCBI Taxonomy" id="1262583"/>
    <lineage>
        <taxon>Bacteria</taxon>
        <taxon>Bacillati</taxon>
        <taxon>Actinomycetota</taxon>
        <taxon>Actinomycetes</taxon>
        <taxon>Pseudonocardiales</taxon>
        <taxon>Pseudonocardiaceae</taxon>
        <taxon>Tamaricihabitans</taxon>
    </lineage>
</organism>